<gene>
    <name evidence="3" type="ORF">FHS56_001301</name>
</gene>
<organism evidence="3 4">
    <name type="scientific">Thermonema lapsum</name>
    <dbReference type="NCBI Taxonomy" id="28195"/>
    <lineage>
        <taxon>Bacteria</taxon>
        <taxon>Pseudomonadati</taxon>
        <taxon>Bacteroidota</taxon>
        <taxon>Cytophagia</taxon>
        <taxon>Cytophagales</taxon>
        <taxon>Thermonemataceae</taxon>
        <taxon>Thermonema</taxon>
    </lineage>
</organism>
<dbReference type="Pfam" id="PF11127">
    <property type="entry name" value="YgaP-like_TM"/>
    <property type="match status" value="1"/>
</dbReference>
<feature type="transmembrane region" description="Helical" evidence="1">
    <location>
        <begin position="36"/>
        <end position="59"/>
    </location>
</feature>
<name>A0A846MQ78_9BACT</name>
<dbReference type="Proteomes" id="UP000537126">
    <property type="component" value="Unassembled WGS sequence"/>
</dbReference>
<dbReference type="EMBL" id="JAASRN010000002">
    <property type="protein sequence ID" value="NIK73788.1"/>
    <property type="molecule type" value="Genomic_DNA"/>
</dbReference>
<dbReference type="InterPro" id="IPR021309">
    <property type="entry name" value="YgaP-like_TM"/>
</dbReference>
<accession>A0A846MQ78</accession>
<feature type="domain" description="Inner membrane protein YgaP-like transmembrane" evidence="2">
    <location>
        <begin position="1"/>
        <end position="66"/>
    </location>
</feature>
<keyword evidence="1" id="KW-0472">Membrane</keyword>
<keyword evidence="1" id="KW-1133">Transmembrane helix</keyword>
<keyword evidence="4" id="KW-1185">Reference proteome</keyword>
<reference evidence="3 4" key="1">
    <citation type="submission" date="2020-03" db="EMBL/GenBank/DDBJ databases">
        <title>Genomic Encyclopedia of Type Strains, Phase IV (KMG-IV): sequencing the most valuable type-strain genomes for metagenomic binning, comparative biology and taxonomic classification.</title>
        <authorList>
            <person name="Goeker M."/>
        </authorList>
    </citation>
    <scope>NUCLEOTIDE SEQUENCE [LARGE SCALE GENOMIC DNA]</scope>
    <source>
        <strain evidence="3 4">DSM 5718</strain>
    </source>
</reference>
<sequence length="73" mass="7751">MKVNEGKTDRLIRFVLGAVLLALYLANVLTGTWGTVALVVSIVLLATAATGFCGLYALLGINTCPIKKQEQQS</sequence>
<protein>
    <submittedName>
        <fullName evidence="3">Fatty acid desaturase</fullName>
    </submittedName>
</protein>
<comment type="caution">
    <text evidence="3">The sequence shown here is derived from an EMBL/GenBank/DDBJ whole genome shotgun (WGS) entry which is preliminary data.</text>
</comment>
<evidence type="ECO:0000313" key="4">
    <source>
        <dbReference type="Proteomes" id="UP000537126"/>
    </source>
</evidence>
<evidence type="ECO:0000256" key="1">
    <source>
        <dbReference type="SAM" id="Phobius"/>
    </source>
</evidence>
<dbReference type="RefSeq" id="WP_166919057.1">
    <property type="nucleotide sequence ID" value="NZ_JAASRN010000002.1"/>
</dbReference>
<feature type="transmembrane region" description="Helical" evidence="1">
    <location>
        <begin position="12"/>
        <end position="30"/>
    </location>
</feature>
<proteinExistence type="predicted"/>
<keyword evidence="1" id="KW-0812">Transmembrane</keyword>
<evidence type="ECO:0000313" key="3">
    <source>
        <dbReference type="EMBL" id="NIK73788.1"/>
    </source>
</evidence>
<dbReference type="AlphaFoldDB" id="A0A846MQ78"/>
<evidence type="ECO:0000259" key="2">
    <source>
        <dbReference type="Pfam" id="PF11127"/>
    </source>
</evidence>